<gene>
    <name evidence="1" type="ORF">B0T23DRAFT_208503</name>
</gene>
<dbReference type="AlphaFoldDB" id="A0AAJ0MN92"/>
<accession>A0AAJ0MN92</accession>
<reference evidence="1 2" key="1">
    <citation type="journal article" date="2023" name="Mol. Phylogenet. Evol.">
        <title>Genome-scale phylogeny and comparative genomics of the fungal order Sordariales.</title>
        <authorList>
            <person name="Hensen N."/>
            <person name="Bonometti L."/>
            <person name="Westerberg I."/>
            <person name="Brannstrom I.O."/>
            <person name="Guillou S."/>
            <person name="Cros-Aarteil S."/>
            <person name="Calhoun S."/>
            <person name="Haridas S."/>
            <person name="Kuo A."/>
            <person name="Mondo S."/>
            <person name="Pangilinan J."/>
            <person name="Riley R."/>
            <person name="LaButti K."/>
            <person name="Andreopoulos B."/>
            <person name="Lipzen A."/>
            <person name="Chen C."/>
            <person name="Yan M."/>
            <person name="Daum C."/>
            <person name="Ng V."/>
            <person name="Clum A."/>
            <person name="Steindorff A."/>
            <person name="Ohm R.A."/>
            <person name="Martin F."/>
            <person name="Silar P."/>
            <person name="Natvig D.O."/>
            <person name="Lalanne C."/>
            <person name="Gautier V."/>
            <person name="Ament-Velasquez S.L."/>
            <person name="Kruys A."/>
            <person name="Hutchinson M.I."/>
            <person name="Powell A.J."/>
            <person name="Barry K."/>
            <person name="Miller A.N."/>
            <person name="Grigoriev I.V."/>
            <person name="Debuchy R."/>
            <person name="Gladieux P."/>
            <person name="Hiltunen Thoren M."/>
            <person name="Johannesson H."/>
        </authorList>
    </citation>
    <scope>NUCLEOTIDE SEQUENCE [LARGE SCALE GENOMIC DNA]</scope>
    <source>
        <strain evidence="1 2">FGSC 10403</strain>
    </source>
</reference>
<keyword evidence="2" id="KW-1185">Reference proteome</keyword>
<name>A0AAJ0MN92_9PEZI</name>
<sequence length="155" mass="18284">MALRKSDDDLFSSLISHYFLYTNTTPCPVHLEQFQVLSAYICALQLFYFTQNQPRTPEGVVFRQFQRLKRHYTLGSHWDPAARHLCPTKPAQLDPSRTVWLEPISFQQLRIRPGRIRRRRQLPTSSVASFAWPRELVRQKSLSKLVARTRPFSHF</sequence>
<comment type="caution">
    <text evidence="1">The sequence shown here is derived from an EMBL/GenBank/DDBJ whole genome shotgun (WGS) entry which is preliminary data.</text>
</comment>
<evidence type="ECO:0000313" key="2">
    <source>
        <dbReference type="Proteomes" id="UP001285908"/>
    </source>
</evidence>
<evidence type="ECO:0000313" key="1">
    <source>
        <dbReference type="EMBL" id="KAK3487529.1"/>
    </source>
</evidence>
<dbReference type="EMBL" id="JAULSX010000007">
    <property type="protein sequence ID" value="KAK3487529.1"/>
    <property type="molecule type" value="Genomic_DNA"/>
</dbReference>
<proteinExistence type="predicted"/>
<organism evidence="1 2">
    <name type="scientific">Neurospora hispaniola</name>
    <dbReference type="NCBI Taxonomy" id="588809"/>
    <lineage>
        <taxon>Eukaryota</taxon>
        <taxon>Fungi</taxon>
        <taxon>Dikarya</taxon>
        <taxon>Ascomycota</taxon>
        <taxon>Pezizomycotina</taxon>
        <taxon>Sordariomycetes</taxon>
        <taxon>Sordariomycetidae</taxon>
        <taxon>Sordariales</taxon>
        <taxon>Sordariaceae</taxon>
        <taxon>Neurospora</taxon>
    </lineage>
</organism>
<dbReference type="GeneID" id="87871129"/>
<dbReference type="RefSeq" id="XP_062689656.1">
    <property type="nucleotide sequence ID" value="XM_062833507.1"/>
</dbReference>
<dbReference type="Proteomes" id="UP001285908">
    <property type="component" value="Unassembled WGS sequence"/>
</dbReference>
<protein>
    <submittedName>
        <fullName evidence="1">Uncharacterized protein</fullName>
    </submittedName>
</protein>